<dbReference type="AlphaFoldDB" id="A0A7J8ER53"/>
<dbReference type="InParanoid" id="A0A7J8ER53"/>
<evidence type="ECO:0000313" key="2">
    <source>
        <dbReference type="EMBL" id="KAF6437967.1"/>
    </source>
</evidence>
<dbReference type="Proteomes" id="UP000550707">
    <property type="component" value="Unassembled WGS sequence"/>
</dbReference>
<reference evidence="2 3" key="1">
    <citation type="journal article" date="2020" name="Nature">
        <title>Six reference-quality genomes reveal evolution of bat adaptations.</title>
        <authorList>
            <person name="Jebb D."/>
            <person name="Huang Z."/>
            <person name="Pippel M."/>
            <person name="Hughes G.M."/>
            <person name="Lavrichenko K."/>
            <person name="Devanna P."/>
            <person name="Winkler S."/>
            <person name="Jermiin L.S."/>
            <person name="Skirmuntt E.C."/>
            <person name="Katzourakis A."/>
            <person name="Burkitt-Gray L."/>
            <person name="Ray D.A."/>
            <person name="Sullivan K.A.M."/>
            <person name="Roscito J.G."/>
            <person name="Kirilenko B.M."/>
            <person name="Davalos L.M."/>
            <person name="Corthals A.P."/>
            <person name="Power M.L."/>
            <person name="Jones G."/>
            <person name="Ransome R.D."/>
            <person name="Dechmann D.K.N."/>
            <person name="Locatelli A.G."/>
            <person name="Puechmaille S.J."/>
            <person name="Fedrigo O."/>
            <person name="Jarvis E.D."/>
            <person name="Hiller M."/>
            <person name="Vernes S.C."/>
            <person name="Myers E.W."/>
            <person name="Teeling E.C."/>
        </authorList>
    </citation>
    <scope>NUCLEOTIDE SEQUENCE [LARGE SCALE GENOMIC DNA]</scope>
    <source>
        <strain evidence="2">MMolMol1</strain>
        <tissue evidence="2">Muscle</tissue>
    </source>
</reference>
<protein>
    <submittedName>
        <fullName evidence="2">Uncharacterized protein</fullName>
    </submittedName>
</protein>
<name>A0A7J8ER53_MOLMO</name>
<evidence type="ECO:0000256" key="1">
    <source>
        <dbReference type="SAM" id="MobiDB-lite"/>
    </source>
</evidence>
<evidence type="ECO:0000313" key="3">
    <source>
        <dbReference type="Proteomes" id="UP000550707"/>
    </source>
</evidence>
<proteinExistence type="predicted"/>
<dbReference type="EMBL" id="JACASF010000013">
    <property type="protein sequence ID" value="KAF6437967.1"/>
    <property type="molecule type" value="Genomic_DNA"/>
</dbReference>
<gene>
    <name evidence="2" type="ORF">HJG59_008682</name>
</gene>
<organism evidence="2 3">
    <name type="scientific">Molossus molossus</name>
    <name type="common">Pallas' mastiff bat</name>
    <name type="synonym">Vespertilio molossus</name>
    <dbReference type="NCBI Taxonomy" id="27622"/>
    <lineage>
        <taxon>Eukaryota</taxon>
        <taxon>Metazoa</taxon>
        <taxon>Chordata</taxon>
        <taxon>Craniata</taxon>
        <taxon>Vertebrata</taxon>
        <taxon>Euteleostomi</taxon>
        <taxon>Mammalia</taxon>
        <taxon>Eutheria</taxon>
        <taxon>Laurasiatheria</taxon>
        <taxon>Chiroptera</taxon>
        <taxon>Yangochiroptera</taxon>
        <taxon>Molossidae</taxon>
        <taxon>Molossus</taxon>
    </lineage>
</organism>
<accession>A0A7J8ER53</accession>
<keyword evidence="3" id="KW-1185">Reference proteome</keyword>
<sequence>MGKDLIVNQSPNGRKSGIQPGGGRRLEGSFRCSRDHNEMATVLGHKDLRHLPGPPVLLQKSSVFSLSLKWPHDLRSPHQSLDAQSLLLPHFCWPPGSAQVHSIGKRSCVAQKGKERPGRGPEGRGTLGVSPTASLPFLLVIWEPGFISFLLQLP</sequence>
<comment type="caution">
    <text evidence="2">The sequence shown here is derived from an EMBL/GenBank/DDBJ whole genome shotgun (WGS) entry which is preliminary data.</text>
</comment>
<feature type="region of interest" description="Disordered" evidence="1">
    <location>
        <begin position="1"/>
        <end position="29"/>
    </location>
</feature>